<gene>
    <name evidence="1" type="ORF">RI048_23195</name>
</gene>
<name>A0ABU2ETJ1_9BURK</name>
<dbReference type="RefSeq" id="WP_310841379.1">
    <property type="nucleotide sequence ID" value="NZ_JAVLSJ010000015.1"/>
</dbReference>
<organism evidence="1 2">
    <name type="scientific">Herbaspirillum huttiense subsp. lycopersici</name>
    <dbReference type="NCBI Taxonomy" id="3074428"/>
    <lineage>
        <taxon>Bacteria</taxon>
        <taxon>Pseudomonadati</taxon>
        <taxon>Pseudomonadota</taxon>
        <taxon>Betaproteobacteria</taxon>
        <taxon>Burkholderiales</taxon>
        <taxon>Oxalobacteraceae</taxon>
        <taxon>Herbaspirillum</taxon>
    </lineage>
</organism>
<dbReference type="EMBL" id="JAVLSJ010000015">
    <property type="protein sequence ID" value="MDR9851150.1"/>
    <property type="molecule type" value="Genomic_DNA"/>
</dbReference>
<keyword evidence="2" id="KW-1185">Reference proteome</keyword>
<reference evidence="1" key="1">
    <citation type="submission" date="2023-09" db="EMBL/GenBank/DDBJ databases">
        <title>Description of first Herbaspirillum huttiense subsp. nephrolepsisexaltata and Herbaspirillum huttiense subsp. lycopersicon.</title>
        <authorList>
            <person name="Poudel M."/>
            <person name="Sharma A."/>
            <person name="Goss E."/>
            <person name="Tapia J.H."/>
            <person name="Harmon C.M."/>
            <person name="Jones J.B."/>
        </authorList>
    </citation>
    <scope>NUCLEOTIDE SEQUENCE</scope>
    <source>
        <strain evidence="1">SE1</strain>
    </source>
</reference>
<evidence type="ECO:0000313" key="2">
    <source>
        <dbReference type="Proteomes" id="UP001246576"/>
    </source>
</evidence>
<comment type="caution">
    <text evidence="1">The sequence shown here is derived from an EMBL/GenBank/DDBJ whole genome shotgun (WGS) entry which is preliminary data.</text>
</comment>
<accession>A0ABU2ETJ1</accession>
<feature type="non-terminal residue" evidence="1">
    <location>
        <position position="1"/>
    </location>
</feature>
<sequence length="150" mass="15889">VARRASGLVVVPPALTCNAASTPSGGNPPGEAAKRRLPLLQLLAVSPPRRVAAPRQSTLGDLSHSQIEWEQAPDFPASSTRSEKIFKTLLTNRSVEIIIPQKTAAGKCFFPCVSTGKDKQSSARCNHKLLAPAVKAPAKETLCPVTRSKA</sequence>
<protein>
    <submittedName>
        <fullName evidence="1">Uncharacterized protein</fullName>
    </submittedName>
</protein>
<dbReference type="Proteomes" id="UP001246576">
    <property type="component" value="Unassembled WGS sequence"/>
</dbReference>
<proteinExistence type="predicted"/>
<evidence type="ECO:0000313" key="1">
    <source>
        <dbReference type="EMBL" id="MDR9851150.1"/>
    </source>
</evidence>